<evidence type="ECO:0000313" key="6">
    <source>
        <dbReference type="Proteomes" id="UP000036202"/>
    </source>
</evidence>
<dbReference type="AlphaFoldDB" id="A0A1X7EHC4"/>
<dbReference type="PANTHER" id="PTHR30146">
    <property type="entry name" value="LACI-RELATED TRANSCRIPTIONAL REPRESSOR"/>
    <property type="match status" value="1"/>
</dbReference>
<dbReference type="InterPro" id="IPR028082">
    <property type="entry name" value="Peripla_BP_I"/>
</dbReference>
<reference evidence="5 6" key="1">
    <citation type="journal article" date="2015" name="PLoS ONE">
        <title>Genome Sequence of Bacillus endophyticus and Analysis of Its Companion Mechanism in the Ketogulonigenium vulgare-Bacillus Strain Consortium.</title>
        <authorList>
            <person name="Jia N."/>
            <person name="Du J."/>
            <person name="Ding M.Z."/>
            <person name="Gao F."/>
            <person name="Yuan Y.J."/>
        </authorList>
    </citation>
    <scope>NUCLEOTIDE SEQUENCE [LARGE SCALE GENOMIC DNA]</scope>
    <source>
        <strain evidence="5 6">Hbe603</strain>
    </source>
</reference>
<dbReference type="InterPro" id="IPR000843">
    <property type="entry name" value="HTH_LacI"/>
</dbReference>
<keyword evidence="3" id="KW-0238">DNA-binding</keyword>
<reference evidence="6" key="2">
    <citation type="submission" date="2015-06" db="EMBL/GenBank/DDBJ databases">
        <title>Genome Sequence of Bacillus endophyticus and Analysis of its Companion Mechanism in the Ketogulonigenium vulgare-Bacillus strain Consortium.</title>
        <authorList>
            <person name="Jia N."/>
            <person name="Du J."/>
            <person name="Ding M.-Z."/>
            <person name="Gao F."/>
            <person name="Yuan Y.-J."/>
        </authorList>
    </citation>
    <scope>NUCLEOTIDE SEQUENCE [LARGE SCALE GENOMIC DNA]</scope>
    <source>
        <strain evidence="6">Hbe603</strain>
    </source>
</reference>
<protein>
    <submittedName>
        <fullName evidence="5">LacI family transcriptional regulator</fullName>
    </submittedName>
</protein>
<dbReference type="PROSITE" id="PS50932">
    <property type="entry name" value="HTH_LACI_2"/>
    <property type="match status" value="1"/>
</dbReference>
<dbReference type="InterPro" id="IPR010982">
    <property type="entry name" value="Lambda_DNA-bd_dom_sf"/>
</dbReference>
<dbReference type="CDD" id="cd01392">
    <property type="entry name" value="HTH_LacI"/>
    <property type="match status" value="1"/>
</dbReference>
<dbReference type="Pfam" id="PF00356">
    <property type="entry name" value="LacI"/>
    <property type="match status" value="1"/>
</dbReference>
<dbReference type="InterPro" id="IPR046335">
    <property type="entry name" value="LacI/GalR-like_sensor"/>
</dbReference>
<keyword evidence="1" id="KW-0678">Repressor</keyword>
<dbReference type="Proteomes" id="UP000036202">
    <property type="component" value="Chromosome"/>
</dbReference>
<dbReference type="Gene3D" id="3.40.50.2300">
    <property type="match status" value="2"/>
</dbReference>
<evidence type="ECO:0000256" key="2">
    <source>
        <dbReference type="ARBA" id="ARBA00023015"/>
    </source>
</evidence>
<dbReference type="EMBL" id="CP011974">
    <property type="protein sequence ID" value="AKO92913.1"/>
    <property type="molecule type" value="Genomic_DNA"/>
</dbReference>
<dbReference type="PROSITE" id="PS00356">
    <property type="entry name" value="HTH_LACI_1"/>
    <property type="match status" value="1"/>
</dbReference>
<evidence type="ECO:0000256" key="1">
    <source>
        <dbReference type="ARBA" id="ARBA00022491"/>
    </source>
</evidence>
<dbReference type="Gene3D" id="1.10.260.40">
    <property type="entry name" value="lambda repressor-like DNA-binding domains"/>
    <property type="match status" value="1"/>
</dbReference>
<dbReference type="KEGG" id="beo:BEH_12945"/>
<organism evidence="5 6">
    <name type="scientific">Priestia filamentosa</name>
    <dbReference type="NCBI Taxonomy" id="1402861"/>
    <lineage>
        <taxon>Bacteria</taxon>
        <taxon>Bacillati</taxon>
        <taxon>Bacillota</taxon>
        <taxon>Bacilli</taxon>
        <taxon>Bacillales</taxon>
        <taxon>Bacillaceae</taxon>
        <taxon>Priestia</taxon>
    </lineage>
</organism>
<keyword evidence="6" id="KW-1185">Reference proteome</keyword>
<accession>A0A0H4KX46</accession>
<dbReference type="GO" id="GO:0000976">
    <property type="term" value="F:transcription cis-regulatory region binding"/>
    <property type="evidence" value="ECO:0007669"/>
    <property type="project" value="TreeGrafter"/>
</dbReference>
<dbReference type="SUPFAM" id="SSF47413">
    <property type="entry name" value="lambda repressor-like DNA-binding domains"/>
    <property type="match status" value="1"/>
</dbReference>
<gene>
    <name evidence="5" type="ORF">BEH_12945</name>
</gene>
<dbReference type="SUPFAM" id="SSF53822">
    <property type="entry name" value="Periplasmic binding protein-like I"/>
    <property type="match status" value="1"/>
</dbReference>
<dbReference type="PANTHER" id="PTHR30146:SF148">
    <property type="entry name" value="HTH-TYPE TRANSCRIPTIONAL REPRESSOR PURR-RELATED"/>
    <property type="match status" value="1"/>
</dbReference>
<dbReference type="CDD" id="cd19977">
    <property type="entry name" value="PBP1_EndR-like"/>
    <property type="match status" value="1"/>
</dbReference>
<dbReference type="SMART" id="SM00354">
    <property type="entry name" value="HTH_LACI"/>
    <property type="match status" value="1"/>
</dbReference>
<accession>A0A1X7EHC4</accession>
<dbReference type="RefSeq" id="WP_048896803.1">
    <property type="nucleotide sequence ID" value="NZ_CP011974.1"/>
</dbReference>
<evidence type="ECO:0000256" key="4">
    <source>
        <dbReference type="ARBA" id="ARBA00023163"/>
    </source>
</evidence>
<proteinExistence type="predicted"/>
<dbReference type="GeneID" id="93701712"/>
<name>A0A1X7EHC4_9BACI</name>
<evidence type="ECO:0000313" key="5">
    <source>
        <dbReference type="EMBL" id="AKO92913.1"/>
    </source>
</evidence>
<dbReference type="Pfam" id="PF13377">
    <property type="entry name" value="Peripla_BP_3"/>
    <property type="match status" value="1"/>
</dbReference>
<keyword evidence="2" id="KW-0805">Transcription regulation</keyword>
<sequence>MQKVTMLDVAKAANVSKSTVSQYINKRYQYMGEETKKRIQQAIETLGYQPNYLARSLKQKRTSMIGIIIANIMHHLSTEVIRAIEDYCHKYDIHAIICNADDNPEKEKKYIEMLKAKQVDGLVLFPTGENTKLYEQMVKEEYPIVVMDRKVEELTGKVPSIFVNNREATHEAISHLLDLGHEKIAIITEPLTISPRIERVEGYKQALRERDVAVDEKFIINCEKTRMQEKLDELFSYSEPPTALLAGNDLVFIEVQKYIKRKKLSIPNDLSLIVYDNIPHAEVSTPSVTTVSHPAFEMGEKAASLLIRQIQKEATPIEQNEYQCMLIIRETTGPKPLKIKK</sequence>
<evidence type="ECO:0000256" key="3">
    <source>
        <dbReference type="ARBA" id="ARBA00023125"/>
    </source>
</evidence>
<dbReference type="PATRIC" id="fig|135735.6.peg.2731"/>
<dbReference type="GO" id="GO:0003700">
    <property type="term" value="F:DNA-binding transcription factor activity"/>
    <property type="evidence" value="ECO:0007669"/>
    <property type="project" value="TreeGrafter"/>
</dbReference>
<dbReference type="OrthoDB" id="1639518at2"/>
<keyword evidence="4" id="KW-0804">Transcription</keyword>